<keyword evidence="1" id="KW-0378">Hydrolase</keyword>
<proteinExistence type="predicted"/>
<dbReference type="PANTHER" id="PTHR23339">
    <property type="entry name" value="TYROSINE SPECIFIC PROTEIN PHOSPHATASE AND DUAL SPECIFICITY PROTEIN PHOSPHATASE"/>
    <property type="match status" value="1"/>
</dbReference>
<dbReference type="InterPro" id="IPR057023">
    <property type="entry name" value="PTP-SAK"/>
</dbReference>
<dbReference type="Gene3D" id="3.90.190.10">
    <property type="entry name" value="Protein tyrosine phosphatase superfamily"/>
    <property type="match status" value="1"/>
</dbReference>
<evidence type="ECO:0000313" key="4">
    <source>
        <dbReference type="Proteomes" id="UP000248749"/>
    </source>
</evidence>
<dbReference type="Pfam" id="PF22784">
    <property type="entry name" value="PTP-SAK"/>
    <property type="match status" value="1"/>
</dbReference>
<reference evidence="3 4" key="1">
    <citation type="submission" date="2018-01" db="EMBL/GenBank/DDBJ databases">
        <title>Draft genome sequence of Salinispora sp. 13K206.</title>
        <authorList>
            <person name="Sahin N."/>
            <person name="Saygin H."/>
            <person name="Ay H."/>
        </authorList>
    </citation>
    <scope>NUCLEOTIDE SEQUENCE [LARGE SCALE GENOMIC DNA]</scope>
    <source>
        <strain evidence="3 4">13K206</strain>
    </source>
</reference>
<dbReference type="OrthoDB" id="2629679at2"/>
<dbReference type="InterPro" id="IPR000387">
    <property type="entry name" value="Tyr_Pase_dom"/>
</dbReference>
<comment type="caution">
    <text evidence="3">The sequence shown here is derived from an EMBL/GenBank/DDBJ whole genome shotgun (WGS) entry which is preliminary data.</text>
</comment>
<sequence>MRAWDAQAGVVVLPSGAAVRGRRIGDAVTPADFALLLAPGPVPAWPYRRIRWPDFRIPVDRADALDALREALRRAHDGERVEVACRGGTGRTGTALAALAILDGLPPERAVRWVRTTYRPRAVETPWQKRWLRRLR</sequence>
<feature type="domain" description="Tyrosine specific protein phosphatases" evidence="2">
    <location>
        <begin position="62"/>
        <end position="115"/>
    </location>
</feature>
<dbReference type="EMBL" id="POUB01000293">
    <property type="protein sequence ID" value="PZF87790.1"/>
    <property type="molecule type" value="Genomic_DNA"/>
</dbReference>
<evidence type="ECO:0000256" key="1">
    <source>
        <dbReference type="ARBA" id="ARBA00022801"/>
    </source>
</evidence>
<dbReference type="AlphaFoldDB" id="A0A2W2BQV6"/>
<accession>A0A2W2BQV6</accession>
<organism evidence="3 4">
    <name type="scientific">Micromonospora deserti</name>
    <dbReference type="NCBI Taxonomy" id="2070366"/>
    <lineage>
        <taxon>Bacteria</taxon>
        <taxon>Bacillati</taxon>
        <taxon>Actinomycetota</taxon>
        <taxon>Actinomycetes</taxon>
        <taxon>Micromonosporales</taxon>
        <taxon>Micromonosporaceae</taxon>
        <taxon>Micromonospora</taxon>
    </lineage>
</organism>
<dbReference type="GO" id="GO:0016791">
    <property type="term" value="F:phosphatase activity"/>
    <property type="evidence" value="ECO:0007669"/>
    <property type="project" value="UniProtKB-ARBA"/>
</dbReference>
<dbReference type="InterPro" id="IPR050561">
    <property type="entry name" value="PTP"/>
</dbReference>
<dbReference type="Proteomes" id="UP000248749">
    <property type="component" value="Unassembled WGS sequence"/>
</dbReference>
<keyword evidence="4" id="KW-1185">Reference proteome</keyword>
<gene>
    <name evidence="3" type="ORF">C1I99_27195</name>
</gene>
<name>A0A2W2BQV6_9ACTN</name>
<dbReference type="SUPFAM" id="SSF52799">
    <property type="entry name" value="(Phosphotyrosine protein) phosphatases II"/>
    <property type="match status" value="1"/>
</dbReference>
<dbReference type="PROSITE" id="PS50056">
    <property type="entry name" value="TYR_PHOSPHATASE_2"/>
    <property type="match status" value="1"/>
</dbReference>
<dbReference type="InterPro" id="IPR029021">
    <property type="entry name" value="Prot-tyrosine_phosphatase-like"/>
</dbReference>
<protein>
    <submittedName>
        <fullName evidence="3">Protein phosphatase</fullName>
    </submittedName>
</protein>
<evidence type="ECO:0000313" key="3">
    <source>
        <dbReference type="EMBL" id="PZF87790.1"/>
    </source>
</evidence>
<evidence type="ECO:0000259" key="2">
    <source>
        <dbReference type="PROSITE" id="PS50056"/>
    </source>
</evidence>